<name>A0ABW4ZMZ6_9SPHI</name>
<keyword evidence="3" id="KW-1185">Reference proteome</keyword>
<comment type="caution">
    <text evidence="2">The sequence shown here is derived from an EMBL/GenBank/DDBJ whole genome shotgun (WGS) entry which is preliminary data.</text>
</comment>
<gene>
    <name evidence="2" type="ORF">ACFSJU_11205</name>
</gene>
<evidence type="ECO:0000313" key="2">
    <source>
        <dbReference type="EMBL" id="MFD2162961.1"/>
    </source>
</evidence>
<proteinExistence type="predicted"/>
<feature type="signal peptide" evidence="1">
    <location>
        <begin position="1"/>
        <end position="19"/>
    </location>
</feature>
<keyword evidence="1" id="KW-0732">Signal</keyword>
<dbReference type="RefSeq" id="WP_255902571.1">
    <property type="nucleotide sequence ID" value="NZ_JAFMZO010000003.1"/>
</dbReference>
<dbReference type="EMBL" id="JBHUHZ010000001">
    <property type="protein sequence ID" value="MFD2162961.1"/>
    <property type="molecule type" value="Genomic_DNA"/>
</dbReference>
<dbReference type="Proteomes" id="UP001597387">
    <property type="component" value="Unassembled WGS sequence"/>
</dbReference>
<feature type="chain" id="PRO_5047502455" description="WxL domain-containing protein" evidence="1">
    <location>
        <begin position="20"/>
        <end position="219"/>
    </location>
</feature>
<reference evidence="3" key="1">
    <citation type="journal article" date="2019" name="Int. J. Syst. Evol. Microbiol.">
        <title>The Global Catalogue of Microorganisms (GCM) 10K type strain sequencing project: providing services to taxonomists for standard genome sequencing and annotation.</title>
        <authorList>
            <consortium name="The Broad Institute Genomics Platform"/>
            <consortium name="The Broad Institute Genome Sequencing Center for Infectious Disease"/>
            <person name="Wu L."/>
            <person name="Ma J."/>
        </authorList>
    </citation>
    <scope>NUCLEOTIDE SEQUENCE [LARGE SCALE GENOMIC DNA]</scope>
    <source>
        <strain evidence="3">KCTC 42217</strain>
    </source>
</reference>
<organism evidence="2 3">
    <name type="scientific">Paradesertivirga mongoliensis</name>
    <dbReference type="NCBI Taxonomy" id="2100740"/>
    <lineage>
        <taxon>Bacteria</taxon>
        <taxon>Pseudomonadati</taxon>
        <taxon>Bacteroidota</taxon>
        <taxon>Sphingobacteriia</taxon>
        <taxon>Sphingobacteriales</taxon>
        <taxon>Sphingobacteriaceae</taxon>
        <taxon>Paradesertivirga</taxon>
    </lineage>
</organism>
<sequence>MKKIFTLLAFFGIATGSYAQLSDQEYSYVTMDLQGILNLTMTNDPTVNFSFKSIPDYQQGIVKYNTTRLDVDATVAWDLFAYASTDNWVQVDAYSTTGTATLPAEILEVQSVRANTSAGGNNFNSFVSLKGLTNSGVAAGVPTAATQFLAGRIGTAAAQSYAPGSALANPTTNQFRIHYRLKPGIPATFPNSTVALGVPGFAQAGYYYLEVVYALVEDL</sequence>
<accession>A0ABW4ZMZ6</accession>
<evidence type="ECO:0008006" key="4">
    <source>
        <dbReference type="Google" id="ProtNLM"/>
    </source>
</evidence>
<protein>
    <recommendedName>
        <fullName evidence="4">WxL domain-containing protein</fullName>
    </recommendedName>
</protein>
<evidence type="ECO:0000256" key="1">
    <source>
        <dbReference type="SAM" id="SignalP"/>
    </source>
</evidence>
<evidence type="ECO:0000313" key="3">
    <source>
        <dbReference type="Proteomes" id="UP001597387"/>
    </source>
</evidence>